<evidence type="ECO:0000313" key="1">
    <source>
        <dbReference type="EMBL" id="SEL70284.1"/>
    </source>
</evidence>
<sequence>MQANEWPLEDGYCRIRTARQKKRARIKDFHKYLRRLRKEEKRLDELKHKLPLQPLARPYQKGWLRTFILRPDVATSRQAAFYQELLNKINTVEYSNDKKFRIKKRKWKRKKVWVDKPQYLREFSERCFFSRDCKLTEQEKLLFHREERTHKHTKEISIYYVFSERWRFILKVKPRIITHIKMVNGTLDGEIQRLENRIITHHLRHKLGKEIDGKMYHYLSRAPLPPNPFKQKSLADILSEVYNDQQQ</sequence>
<proteinExistence type="predicted"/>
<evidence type="ECO:0000313" key="2">
    <source>
        <dbReference type="Proteomes" id="UP000198984"/>
    </source>
</evidence>
<dbReference type="RefSeq" id="WP_089910979.1">
    <property type="nucleotide sequence ID" value="NZ_FOBB01000002.1"/>
</dbReference>
<dbReference type="Proteomes" id="UP000198984">
    <property type="component" value="Unassembled WGS sequence"/>
</dbReference>
<dbReference type="STRING" id="573321.SAMN04488505_102896"/>
<keyword evidence="2" id="KW-1185">Reference proteome</keyword>
<accession>A0A1H7SEY5</accession>
<dbReference type="OrthoDB" id="670236at2"/>
<reference evidence="1 2" key="1">
    <citation type="submission" date="2016-10" db="EMBL/GenBank/DDBJ databases">
        <authorList>
            <person name="de Groot N.N."/>
        </authorList>
    </citation>
    <scope>NUCLEOTIDE SEQUENCE [LARGE SCALE GENOMIC DNA]</scope>
    <source>
        <strain evidence="1 2">DSM 21039</strain>
    </source>
</reference>
<protein>
    <submittedName>
        <fullName evidence="1">Uncharacterized protein</fullName>
    </submittedName>
</protein>
<organism evidence="1 2">
    <name type="scientific">Chitinophaga rupis</name>
    <dbReference type="NCBI Taxonomy" id="573321"/>
    <lineage>
        <taxon>Bacteria</taxon>
        <taxon>Pseudomonadati</taxon>
        <taxon>Bacteroidota</taxon>
        <taxon>Chitinophagia</taxon>
        <taxon>Chitinophagales</taxon>
        <taxon>Chitinophagaceae</taxon>
        <taxon>Chitinophaga</taxon>
    </lineage>
</organism>
<dbReference type="AlphaFoldDB" id="A0A1H7SEY5"/>
<name>A0A1H7SEY5_9BACT</name>
<gene>
    <name evidence="1" type="ORF">SAMN04488505_102896</name>
</gene>
<dbReference type="EMBL" id="FOBB01000002">
    <property type="protein sequence ID" value="SEL70284.1"/>
    <property type="molecule type" value="Genomic_DNA"/>
</dbReference>